<organism evidence="2 3">
    <name type="scientific">Bradyrhizobium diazoefficiens (strain JCM 10833 / BCRC 13528 / IAM 13628 / NBRC 14792 / USDA 110)</name>
    <dbReference type="NCBI Taxonomy" id="224911"/>
    <lineage>
        <taxon>Bacteria</taxon>
        <taxon>Pseudomonadati</taxon>
        <taxon>Pseudomonadota</taxon>
        <taxon>Alphaproteobacteria</taxon>
        <taxon>Hyphomicrobiales</taxon>
        <taxon>Nitrobacteraceae</taxon>
        <taxon>Bradyrhizobium</taxon>
    </lineage>
</organism>
<keyword evidence="3" id="KW-1185">Reference proteome</keyword>
<proteinExistence type="predicted"/>
<dbReference type="HOGENOM" id="CLU_1419039_0_0_5"/>
<gene>
    <name evidence="2" type="ordered locus">bll6678</name>
</gene>
<evidence type="ECO:0000256" key="1">
    <source>
        <dbReference type="SAM" id="MobiDB-lite"/>
    </source>
</evidence>
<feature type="region of interest" description="Disordered" evidence="1">
    <location>
        <begin position="1"/>
        <end position="26"/>
    </location>
</feature>
<dbReference type="AlphaFoldDB" id="Q89FM1"/>
<sequence length="191" mass="20317">MVARSSAQRSVNGVSPHQLGGKLPDRAAPANEIHHDALHCIGGHEAADDDGAAMVDVPHHGLAERVAAVADDGAFGHCHPLSLDRYPIGAVAHVIVRAMTVGDVAAGHAVRRDHALEPSADVGRDVIILPVVERKRRARQRRHRSQPNAQCEPAHAILLIACRANGARSLRASIRVADAIKPELSAHCMLK</sequence>
<dbReference type="EnsemblBacteria" id="BAC51943">
    <property type="protein sequence ID" value="BAC51943"/>
    <property type="gene ID" value="BAC51943"/>
</dbReference>
<dbReference type="EMBL" id="BA000040">
    <property type="protein sequence ID" value="BAC51943.1"/>
    <property type="molecule type" value="Genomic_DNA"/>
</dbReference>
<name>Q89FM1_BRADU</name>
<protein>
    <submittedName>
        <fullName evidence="2">Bll6678 protein</fullName>
    </submittedName>
</protein>
<evidence type="ECO:0000313" key="3">
    <source>
        <dbReference type="Proteomes" id="UP000002526"/>
    </source>
</evidence>
<dbReference type="Proteomes" id="UP000002526">
    <property type="component" value="Chromosome"/>
</dbReference>
<feature type="compositionally biased region" description="Polar residues" evidence="1">
    <location>
        <begin position="1"/>
        <end position="15"/>
    </location>
</feature>
<reference evidence="3" key="1">
    <citation type="journal article" date="2002" name="DNA Res.">
        <title>Complete genomic sequence of nitrogen-fixing symbiotic bacterium Bradyrhizobium japonicum USDA110.</title>
        <authorList>
            <person name="Kaneko T."/>
            <person name="Nakamura Y."/>
            <person name="Sato S."/>
            <person name="Minamisawa K."/>
            <person name="Uchiumi T."/>
            <person name="Sasamoto S."/>
            <person name="Watanabe A."/>
            <person name="Idesawa K."/>
            <person name="Iriguchi M."/>
            <person name="Kawashima K."/>
            <person name="Kohara M."/>
            <person name="Matsumoto M."/>
            <person name="Shimpo S."/>
            <person name="Tsuruoka H."/>
            <person name="Wada T."/>
            <person name="Yamada M."/>
            <person name="Tabata S."/>
        </authorList>
    </citation>
    <scope>NUCLEOTIDE SEQUENCE [LARGE SCALE GENOMIC DNA]</scope>
    <source>
        <strain evidence="3">JCM 10833 / BCRC 13528 / IAM 13628 / NBRC 14792 / USDA 110</strain>
    </source>
</reference>
<dbReference type="InParanoid" id="Q89FM1"/>
<evidence type="ECO:0000313" key="2">
    <source>
        <dbReference type="EMBL" id="BAC51943.1"/>
    </source>
</evidence>
<dbReference type="KEGG" id="bja:bll6678"/>
<accession>Q89FM1</accession>